<evidence type="ECO:0000313" key="2">
    <source>
        <dbReference type="EMBL" id="SHG19198.1"/>
    </source>
</evidence>
<dbReference type="RefSeq" id="WP_073047470.1">
    <property type="nucleotide sequence ID" value="NZ_FQUO01000020.1"/>
</dbReference>
<reference evidence="2 3" key="1">
    <citation type="submission" date="2016-11" db="EMBL/GenBank/DDBJ databases">
        <authorList>
            <person name="Jaros S."/>
            <person name="Januszkiewicz K."/>
            <person name="Wedrychowicz H."/>
        </authorList>
    </citation>
    <scope>NUCLEOTIDE SEQUENCE [LARGE SCALE GENOMIC DNA]</scope>
    <source>
        <strain evidence="2 3">DSM 26897</strain>
    </source>
</reference>
<dbReference type="EMBL" id="FQUO01000020">
    <property type="protein sequence ID" value="SHG19198.1"/>
    <property type="molecule type" value="Genomic_DNA"/>
</dbReference>
<keyword evidence="1" id="KW-0472">Membrane</keyword>
<proteinExistence type="predicted"/>
<accession>A0A1M5HTJ7</accession>
<name>A0A1M5HTJ7_9BACT</name>
<organism evidence="2 3">
    <name type="scientific">Cnuella takakiae</name>
    <dbReference type="NCBI Taxonomy" id="1302690"/>
    <lineage>
        <taxon>Bacteria</taxon>
        <taxon>Pseudomonadati</taxon>
        <taxon>Bacteroidota</taxon>
        <taxon>Chitinophagia</taxon>
        <taxon>Chitinophagales</taxon>
        <taxon>Chitinophagaceae</taxon>
        <taxon>Cnuella</taxon>
    </lineage>
</organism>
<evidence type="ECO:0000256" key="1">
    <source>
        <dbReference type="SAM" id="Phobius"/>
    </source>
</evidence>
<dbReference type="InterPro" id="IPR009781">
    <property type="entry name" value="DUF1345"/>
</dbReference>
<dbReference type="Pfam" id="PF07077">
    <property type="entry name" value="DUF1345"/>
    <property type="match status" value="1"/>
</dbReference>
<sequence>MSKNRHNSLVHFVSKLRAVTSLFICLGLAALCYVLVSLWGIEILTRIMFTWDVFSLSMLAVSWLTFFHTECINIRKEAKQQDESKVTIFIIVLASVLLSLLSVFILINQQNEAMIQKDMHVPVSIVGVVLSWFLLHTIFTLRYAHMFYSENKSKPVVDAGGLDFGEMREPDYLDFAYFSFVIGMTFQVSDIRVVSRTIRRLVLLHGILSFIYNTSIIALFINIIAGINR</sequence>
<feature type="transmembrane region" description="Helical" evidence="1">
    <location>
        <begin position="119"/>
        <end position="144"/>
    </location>
</feature>
<keyword evidence="1" id="KW-1133">Transmembrane helix</keyword>
<keyword evidence="3" id="KW-1185">Reference proteome</keyword>
<dbReference type="OrthoDB" id="64737at2"/>
<dbReference type="Proteomes" id="UP000184368">
    <property type="component" value="Unassembled WGS sequence"/>
</dbReference>
<keyword evidence="1" id="KW-0812">Transmembrane</keyword>
<feature type="transmembrane region" description="Helical" evidence="1">
    <location>
        <begin position="47"/>
        <end position="66"/>
    </location>
</feature>
<feature type="transmembrane region" description="Helical" evidence="1">
    <location>
        <begin position="86"/>
        <end position="107"/>
    </location>
</feature>
<protein>
    <submittedName>
        <fullName evidence="2">Uncharacterized membrane protein</fullName>
    </submittedName>
</protein>
<feature type="transmembrane region" description="Helical" evidence="1">
    <location>
        <begin position="21"/>
        <end position="41"/>
    </location>
</feature>
<dbReference type="AlphaFoldDB" id="A0A1M5HTJ7"/>
<gene>
    <name evidence="2" type="ORF">SAMN05444008_12050</name>
</gene>
<evidence type="ECO:0000313" key="3">
    <source>
        <dbReference type="Proteomes" id="UP000184368"/>
    </source>
</evidence>
<feature type="transmembrane region" description="Helical" evidence="1">
    <location>
        <begin position="201"/>
        <end position="227"/>
    </location>
</feature>